<reference evidence="2" key="1">
    <citation type="submission" date="2022-11" db="UniProtKB">
        <authorList>
            <consortium name="WormBaseParasite"/>
        </authorList>
    </citation>
    <scope>IDENTIFICATION</scope>
</reference>
<sequence length="183" mass="19749">MMRPPARKPSTAAMTASKSGPSAVKLPAAIFAGRCATREIWAQRSFERLQPTAVALTRLRNRRRPSVCSLRRSRGLRRLTPPTHNLQCLTITTNASEGTHGIFVTGLEFVPTTSIDVAAAPNEKVPGIASEYRAAVLSVSADQTVQWHVVPFPDRGLAPLSTFLMKASCFAAAAYFSLWAIGA</sequence>
<dbReference type="Gene3D" id="2.130.10.10">
    <property type="entry name" value="YVTN repeat-like/Quinoprotein amine dehydrogenase"/>
    <property type="match status" value="1"/>
</dbReference>
<evidence type="ECO:0000313" key="2">
    <source>
        <dbReference type="WBParaSite" id="PSAMB.scaffold263size60343.g3962.t1"/>
    </source>
</evidence>
<keyword evidence="1" id="KW-1185">Reference proteome</keyword>
<protein>
    <submittedName>
        <fullName evidence="2">Uncharacterized protein</fullName>
    </submittedName>
</protein>
<proteinExistence type="predicted"/>
<organism evidence="1 2">
    <name type="scientific">Plectus sambesii</name>
    <dbReference type="NCBI Taxonomy" id="2011161"/>
    <lineage>
        <taxon>Eukaryota</taxon>
        <taxon>Metazoa</taxon>
        <taxon>Ecdysozoa</taxon>
        <taxon>Nematoda</taxon>
        <taxon>Chromadorea</taxon>
        <taxon>Plectida</taxon>
        <taxon>Plectina</taxon>
        <taxon>Plectoidea</taxon>
        <taxon>Plectidae</taxon>
        <taxon>Plectus</taxon>
    </lineage>
</organism>
<dbReference type="WBParaSite" id="PSAMB.scaffold263size60343.g3962.t1">
    <property type="protein sequence ID" value="PSAMB.scaffold263size60343.g3962.t1"/>
    <property type="gene ID" value="PSAMB.scaffold263size60343.g3962"/>
</dbReference>
<dbReference type="Proteomes" id="UP000887566">
    <property type="component" value="Unplaced"/>
</dbReference>
<dbReference type="AlphaFoldDB" id="A0A914VWV1"/>
<accession>A0A914VWV1</accession>
<evidence type="ECO:0000313" key="1">
    <source>
        <dbReference type="Proteomes" id="UP000887566"/>
    </source>
</evidence>
<dbReference type="InterPro" id="IPR015943">
    <property type="entry name" value="WD40/YVTN_repeat-like_dom_sf"/>
</dbReference>
<name>A0A914VWV1_9BILA</name>